<evidence type="ECO:0000313" key="3">
    <source>
        <dbReference type="EMBL" id="MCR2802942.1"/>
    </source>
</evidence>
<dbReference type="InterPro" id="IPR036514">
    <property type="entry name" value="SGNH_hydro_sf"/>
</dbReference>
<evidence type="ECO:0000259" key="2">
    <source>
        <dbReference type="Pfam" id="PF13472"/>
    </source>
</evidence>
<keyword evidence="1" id="KW-0812">Transmembrane</keyword>
<dbReference type="GO" id="GO:0004622">
    <property type="term" value="F:phosphatidylcholine lysophospholipase activity"/>
    <property type="evidence" value="ECO:0007669"/>
    <property type="project" value="TreeGrafter"/>
</dbReference>
<accession>A0A9X2S9P2</accession>
<feature type="transmembrane region" description="Helical" evidence="1">
    <location>
        <begin position="6"/>
        <end position="27"/>
    </location>
</feature>
<protein>
    <submittedName>
        <fullName evidence="3">GDSL-type esterase/lipase family protein</fullName>
    </submittedName>
</protein>
<evidence type="ECO:0000256" key="1">
    <source>
        <dbReference type="SAM" id="Phobius"/>
    </source>
</evidence>
<dbReference type="RefSeq" id="WP_257442827.1">
    <property type="nucleotide sequence ID" value="NZ_JANIPJ010000002.1"/>
</dbReference>
<dbReference type="AlphaFoldDB" id="A0A9X2S9P2"/>
<gene>
    <name evidence="3" type="ORF">NQZ67_03515</name>
</gene>
<organism evidence="3 4">
    <name type="scientific">Paenibacillus soyae</name>
    <dbReference type="NCBI Taxonomy" id="2969249"/>
    <lineage>
        <taxon>Bacteria</taxon>
        <taxon>Bacillati</taxon>
        <taxon>Bacillota</taxon>
        <taxon>Bacilli</taxon>
        <taxon>Bacillales</taxon>
        <taxon>Paenibacillaceae</taxon>
        <taxon>Paenibacillus</taxon>
    </lineage>
</organism>
<dbReference type="SUPFAM" id="SSF52266">
    <property type="entry name" value="SGNH hydrolase"/>
    <property type="match status" value="1"/>
</dbReference>
<name>A0A9X2S9P2_9BACL</name>
<dbReference type="Proteomes" id="UP001141950">
    <property type="component" value="Unassembled WGS sequence"/>
</dbReference>
<comment type="caution">
    <text evidence="3">The sequence shown here is derived from an EMBL/GenBank/DDBJ whole genome shotgun (WGS) entry which is preliminary data.</text>
</comment>
<keyword evidence="1" id="KW-0472">Membrane</keyword>
<dbReference type="Gene3D" id="3.40.50.1110">
    <property type="entry name" value="SGNH hydrolase"/>
    <property type="match status" value="1"/>
</dbReference>
<evidence type="ECO:0000313" key="4">
    <source>
        <dbReference type="Proteomes" id="UP001141950"/>
    </source>
</evidence>
<dbReference type="InterPro" id="IPR013830">
    <property type="entry name" value="SGNH_hydro"/>
</dbReference>
<dbReference type="EMBL" id="JANIPJ010000002">
    <property type="protein sequence ID" value="MCR2802942.1"/>
    <property type="molecule type" value="Genomic_DNA"/>
</dbReference>
<proteinExistence type="predicted"/>
<reference evidence="3" key="1">
    <citation type="submission" date="2022-08" db="EMBL/GenBank/DDBJ databases">
        <title>The genomic sequence of strain Paenibacillus sp. SCIV0701.</title>
        <authorList>
            <person name="Zhao H."/>
        </authorList>
    </citation>
    <scope>NUCLEOTIDE SEQUENCE</scope>
    <source>
        <strain evidence="3">SCIV0701</strain>
    </source>
</reference>
<keyword evidence="4" id="KW-1185">Reference proteome</keyword>
<dbReference type="PANTHER" id="PTHR30383:SF27">
    <property type="entry name" value="SPORE GERMINATION LIPASE LIPC"/>
    <property type="match status" value="1"/>
</dbReference>
<sequence>MNSRLAWYLIAVCSVIATVLWLTGLGITAMDILVPASASEAGGTEETRTAPVATPLEQAEEIRLLALGDSLTKGTGDETGQGYVHRLAEGLKSRYGKPVSMLGNLAVNGMTATELSERLEQDEIVQNTVRQANLIVFSIGGNDLFLSARAKWNGRQLKAVSVDELTGDLEEAAGRFRSITSRLHALNPNATVVYMGLYNPFFDIDELRDASLKIQLWNKQAYGALHEFPLMRMAPTFDLFEDRIIERLSSDHFHPNGDGYEKIASRMLDAL</sequence>
<keyword evidence="1" id="KW-1133">Transmembrane helix</keyword>
<dbReference type="PANTHER" id="PTHR30383">
    <property type="entry name" value="THIOESTERASE 1/PROTEASE 1/LYSOPHOSPHOLIPASE L1"/>
    <property type="match status" value="1"/>
</dbReference>
<dbReference type="Pfam" id="PF13472">
    <property type="entry name" value="Lipase_GDSL_2"/>
    <property type="match status" value="1"/>
</dbReference>
<feature type="domain" description="SGNH hydrolase-type esterase" evidence="2">
    <location>
        <begin position="66"/>
        <end position="261"/>
    </location>
</feature>
<dbReference type="InterPro" id="IPR051532">
    <property type="entry name" value="Ester_Hydrolysis_Enzymes"/>
</dbReference>